<dbReference type="SUPFAM" id="SSF111321">
    <property type="entry name" value="AF1104-like"/>
    <property type="match status" value="1"/>
</dbReference>
<reference evidence="2" key="1">
    <citation type="journal article" date="2017" name="Nat. Commun.">
        <title>The North American bullfrog draft genome provides insight into hormonal regulation of long noncoding RNA.</title>
        <authorList>
            <person name="Hammond S.A."/>
            <person name="Warren R.L."/>
            <person name="Vandervalk B.P."/>
            <person name="Kucuk E."/>
            <person name="Khan H."/>
            <person name="Gibb E.A."/>
            <person name="Pandoh P."/>
            <person name="Kirk H."/>
            <person name="Zhao Y."/>
            <person name="Jones M."/>
            <person name="Mungall A.J."/>
            <person name="Coope R."/>
            <person name="Pleasance S."/>
            <person name="Moore R.A."/>
            <person name="Holt R.A."/>
            <person name="Round J.M."/>
            <person name="Ohora S."/>
            <person name="Walle B.V."/>
            <person name="Veldhoen N."/>
            <person name="Helbing C.C."/>
            <person name="Birol I."/>
        </authorList>
    </citation>
    <scope>NUCLEOTIDE SEQUENCE [LARGE SCALE GENOMIC DNA]</scope>
</reference>
<name>A0A2G9RBN3_AQUCT</name>
<evidence type="ECO:0000313" key="2">
    <source>
        <dbReference type="Proteomes" id="UP000228934"/>
    </source>
</evidence>
<dbReference type="Gene3D" id="1.20.1700.10">
    <property type="entry name" value="AF1104-like"/>
    <property type="match status" value="1"/>
</dbReference>
<dbReference type="Proteomes" id="UP000228934">
    <property type="component" value="Unassembled WGS sequence"/>
</dbReference>
<proteinExistence type="predicted"/>
<dbReference type="InterPro" id="IPR035073">
    <property type="entry name" value="At2g17340_3_helix_bundle"/>
</dbReference>
<dbReference type="AlphaFoldDB" id="A0A2G9RBN3"/>
<gene>
    <name evidence="1" type="ORF">AB205_0149240</name>
</gene>
<sequence>PFLHLLNKVAKRAVASQLDARDAVERAEKFQQKYWNKLQTLRHQPFAYGSLTVRSLLDTREHCLNEFNFPDPYSKVSPNFCIIQFSLSARFSASSDIEVSCTLTDHNSIWLSGLLLI</sequence>
<organism evidence="1 2">
    <name type="scientific">Aquarana catesbeiana</name>
    <name type="common">American bullfrog</name>
    <name type="synonym">Rana catesbeiana</name>
    <dbReference type="NCBI Taxonomy" id="8400"/>
    <lineage>
        <taxon>Eukaryota</taxon>
        <taxon>Metazoa</taxon>
        <taxon>Chordata</taxon>
        <taxon>Craniata</taxon>
        <taxon>Vertebrata</taxon>
        <taxon>Euteleostomi</taxon>
        <taxon>Amphibia</taxon>
        <taxon>Batrachia</taxon>
        <taxon>Anura</taxon>
        <taxon>Neobatrachia</taxon>
        <taxon>Ranoidea</taxon>
        <taxon>Ranidae</taxon>
        <taxon>Aquarana</taxon>
    </lineage>
</organism>
<protein>
    <submittedName>
        <fullName evidence="1">Uncharacterized protein</fullName>
    </submittedName>
</protein>
<dbReference type="InterPro" id="IPR036075">
    <property type="entry name" value="ARMT-1-like_metal-bd_sf"/>
</dbReference>
<keyword evidence="2" id="KW-1185">Reference proteome</keyword>
<evidence type="ECO:0000313" key="1">
    <source>
        <dbReference type="EMBL" id="PIO25287.1"/>
    </source>
</evidence>
<accession>A0A2G9RBN3</accession>
<dbReference type="EMBL" id="KV945175">
    <property type="protein sequence ID" value="PIO25287.1"/>
    <property type="molecule type" value="Genomic_DNA"/>
</dbReference>
<feature type="non-terminal residue" evidence="1">
    <location>
        <position position="1"/>
    </location>
</feature>
<dbReference type="OrthoDB" id="498611at2759"/>